<dbReference type="InterPro" id="IPR036047">
    <property type="entry name" value="F-box-like_dom_sf"/>
</dbReference>
<organism evidence="3 4">
    <name type="scientific">Colocasia esculenta</name>
    <name type="common">Wild taro</name>
    <name type="synonym">Arum esculentum</name>
    <dbReference type="NCBI Taxonomy" id="4460"/>
    <lineage>
        <taxon>Eukaryota</taxon>
        <taxon>Viridiplantae</taxon>
        <taxon>Streptophyta</taxon>
        <taxon>Embryophyta</taxon>
        <taxon>Tracheophyta</taxon>
        <taxon>Spermatophyta</taxon>
        <taxon>Magnoliopsida</taxon>
        <taxon>Liliopsida</taxon>
        <taxon>Araceae</taxon>
        <taxon>Aroideae</taxon>
        <taxon>Colocasieae</taxon>
        <taxon>Colocasia</taxon>
    </lineage>
</organism>
<gene>
    <name evidence="3" type="ORF">Taro_040991</name>
</gene>
<dbReference type="InterPro" id="IPR006652">
    <property type="entry name" value="Kelch_1"/>
</dbReference>
<dbReference type="SUPFAM" id="SSF117281">
    <property type="entry name" value="Kelch motif"/>
    <property type="match status" value="1"/>
</dbReference>
<dbReference type="InterPro" id="IPR057499">
    <property type="entry name" value="Kelch_FKB95"/>
</dbReference>
<dbReference type="InterPro" id="IPR001810">
    <property type="entry name" value="F-box_dom"/>
</dbReference>
<accession>A0A843WZK5</accession>
<dbReference type="SMART" id="SM00612">
    <property type="entry name" value="Kelch"/>
    <property type="match status" value="2"/>
</dbReference>
<dbReference type="Pfam" id="PF25210">
    <property type="entry name" value="Kelch_FKB95"/>
    <property type="match status" value="1"/>
</dbReference>
<dbReference type="CDD" id="cd22152">
    <property type="entry name" value="F-box_AtAFR-like"/>
    <property type="match status" value="1"/>
</dbReference>
<dbReference type="AlphaFoldDB" id="A0A843WZK5"/>
<reference evidence="3" key="1">
    <citation type="submission" date="2017-07" db="EMBL/GenBank/DDBJ databases">
        <title>Taro Niue Genome Assembly and Annotation.</title>
        <authorList>
            <person name="Atibalentja N."/>
            <person name="Keating K."/>
            <person name="Fields C.J."/>
        </authorList>
    </citation>
    <scope>NUCLEOTIDE SEQUENCE</scope>
    <source>
        <strain evidence="3">Niue_2</strain>
        <tissue evidence="3">Leaf</tissue>
    </source>
</reference>
<dbReference type="InterPro" id="IPR015915">
    <property type="entry name" value="Kelch-typ_b-propeller"/>
</dbReference>
<dbReference type="InterPro" id="IPR050354">
    <property type="entry name" value="F-box/kelch-repeat_ARATH"/>
</dbReference>
<evidence type="ECO:0000313" key="3">
    <source>
        <dbReference type="EMBL" id="MQM08140.1"/>
    </source>
</evidence>
<keyword evidence="4" id="KW-1185">Reference proteome</keyword>
<comment type="caution">
    <text evidence="3">The sequence shown here is derived from an EMBL/GenBank/DDBJ whole genome shotgun (WGS) entry which is preliminary data.</text>
</comment>
<dbReference type="SUPFAM" id="SSF81383">
    <property type="entry name" value="F-box domain"/>
    <property type="match status" value="1"/>
</dbReference>
<dbReference type="PANTHER" id="PTHR24414">
    <property type="entry name" value="F-BOX/KELCH-REPEAT PROTEIN SKIP4"/>
    <property type="match status" value="1"/>
</dbReference>
<sequence>MASRAAAPPPSDRHAERDPVLPTASLLPQLPDDVSIQCIARVPRFFHARLAYVSRSWRCLLRSPALFAARLSCGAAFPFLCVDIRTTSARSSWFLLDREPRNPRPLLPLPPPLLPTAGSACATLGPLLFVIGGSLDGATPTTAVQVFDVRFRRWHLGPRMGSAREFAAAGAVGGRIYVVGGCLPSSEPWAEVLDPDSGRWAPMPSPLDVREKWMHGSVVLDGKLLAVADHGGLLFDPAVGTWGSVSTALDMGWKGRAAVVDGIIYSYDFLGNIKGFDPVMDEWREVEGVSEELPRFLSGAALAELGGHLCVLWEGKRAKRGKEMEIMCAAIKVSREAAAGAASSGKLRGKIVWTDAIALAFPKGSSVSHCLAVEV</sequence>
<evidence type="ECO:0000313" key="4">
    <source>
        <dbReference type="Proteomes" id="UP000652761"/>
    </source>
</evidence>
<dbReference type="Gene3D" id="2.120.10.80">
    <property type="entry name" value="Kelch-type beta propeller"/>
    <property type="match status" value="1"/>
</dbReference>
<evidence type="ECO:0000259" key="2">
    <source>
        <dbReference type="Pfam" id="PF25210"/>
    </source>
</evidence>
<evidence type="ECO:0008006" key="5">
    <source>
        <dbReference type="Google" id="ProtNLM"/>
    </source>
</evidence>
<dbReference type="OrthoDB" id="45365at2759"/>
<dbReference type="PANTHER" id="PTHR24414:SF23">
    <property type="entry name" value="F-BOX_KELCH-REPEAT PROTEIN SKIP6"/>
    <property type="match status" value="1"/>
</dbReference>
<dbReference type="EMBL" id="NMUH01004039">
    <property type="protein sequence ID" value="MQM08140.1"/>
    <property type="molecule type" value="Genomic_DNA"/>
</dbReference>
<proteinExistence type="predicted"/>
<dbReference type="Proteomes" id="UP000652761">
    <property type="component" value="Unassembled WGS sequence"/>
</dbReference>
<feature type="domain" description="F-box" evidence="1">
    <location>
        <begin position="27"/>
        <end position="66"/>
    </location>
</feature>
<feature type="domain" description="FKB95-like N-terminal Kelch" evidence="2">
    <location>
        <begin position="93"/>
        <end position="357"/>
    </location>
</feature>
<name>A0A843WZK5_COLES</name>
<evidence type="ECO:0000259" key="1">
    <source>
        <dbReference type="Pfam" id="PF00646"/>
    </source>
</evidence>
<dbReference type="Pfam" id="PF00646">
    <property type="entry name" value="F-box"/>
    <property type="match status" value="1"/>
</dbReference>
<protein>
    <recommendedName>
        <fullName evidence="5">F-box/kelch-repeat protein SKIP6</fullName>
    </recommendedName>
</protein>